<dbReference type="EMBL" id="QYRP01000002">
    <property type="protein sequence ID" value="RJS45813.1"/>
    <property type="molecule type" value="Genomic_DNA"/>
</dbReference>
<evidence type="ECO:0000313" key="1">
    <source>
        <dbReference type="EMBL" id="RJS45813.1"/>
    </source>
</evidence>
<comment type="caution">
    <text evidence="1">The sequence shown here is derived from an EMBL/GenBank/DDBJ whole genome shotgun (WGS) entry which is preliminary data.</text>
</comment>
<dbReference type="Proteomes" id="UP000276542">
    <property type="component" value="Unassembled WGS sequence"/>
</dbReference>
<dbReference type="AlphaFoldDB" id="A0A3A5H530"/>
<dbReference type="OrthoDB" id="4299905at2"/>
<organism evidence="1 2">
    <name type="scientific">Nocardioides cavernaquae</name>
    <dbReference type="NCBI Taxonomy" id="2321396"/>
    <lineage>
        <taxon>Bacteria</taxon>
        <taxon>Bacillati</taxon>
        <taxon>Actinomycetota</taxon>
        <taxon>Actinomycetes</taxon>
        <taxon>Propionibacteriales</taxon>
        <taxon>Nocardioidaceae</taxon>
        <taxon>Nocardioides</taxon>
    </lineage>
</organism>
<name>A0A3A5H530_9ACTN</name>
<proteinExistence type="predicted"/>
<gene>
    <name evidence="1" type="ORF">D4739_05955</name>
</gene>
<sequence length="139" mass="15021">MAIPRRIPMNHRDVFPHGAYIVDAFEPLADFNANPRPDGSRPQAIDQETNLPLWTVSVFDADPDAGKKDKAVSVKVAAKVQPVPPENKSGTPFTQVEFTGIIAVPWIDDSGIRARLTWSLRALGVQAPGASRGEPKAVA</sequence>
<dbReference type="RefSeq" id="WP_120059712.1">
    <property type="nucleotide sequence ID" value="NZ_QYRP01000002.1"/>
</dbReference>
<evidence type="ECO:0000313" key="2">
    <source>
        <dbReference type="Proteomes" id="UP000276542"/>
    </source>
</evidence>
<accession>A0A3A5H530</accession>
<protein>
    <submittedName>
        <fullName evidence="1">Plasmid replication, integration and excision activator</fullName>
    </submittedName>
</protein>
<keyword evidence="2" id="KW-1185">Reference proteome</keyword>
<reference evidence="2" key="1">
    <citation type="submission" date="2018-09" db="EMBL/GenBank/DDBJ databases">
        <authorList>
            <person name="Zhu H."/>
        </authorList>
    </citation>
    <scope>NUCLEOTIDE SEQUENCE [LARGE SCALE GENOMIC DNA]</scope>
    <source>
        <strain evidence="2">K1W22B-1</strain>
    </source>
</reference>